<dbReference type="PROSITE" id="PS51125">
    <property type="entry name" value="NHL"/>
    <property type="match status" value="12"/>
</dbReference>
<dbReference type="Gene3D" id="2.40.10.500">
    <property type="match status" value="1"/>
</dbReference>
<gene>
    <name evidence="7" type="ORF">P9847_11765</name>
</gene>
<protein>
    <submittedName>
        <fullName evidence="7">S-layer homology domain-containing protein</fullName>
    </submittedName>
</protein>
<dbReference type="Pfam" id="PF00395">
    <property type="entry name" value="SLH"/>
    <property type="match status" value="3"/>
</dbReference>
<feature type="repeat" description="NHL" evidence="2">
    <location>
        <begin position="139"/>
        <end position="178"/>
    </location>
</feature>
<dbReference type="InterPro" id="IPR050952">
    <property type="entry name" value="TRIM-NHL_E3_ligases"/>
</dbReference>
<dbReference type="PROSITE" id="PS51272">
    <property type="entry name" value="SLH"/>
    <property type="match status" value="2"/>
</dbReference>
<evidence type="ECO:0000259" key="6">
    <source>
        <dbReference type="PROSITE" id="PS51272"/>
    </source>
</evidence>
<dbReference type="Gene3D" id="2.60.40.10">
    <property type="entry name" value="Immunoglobulins"/>
    <property type="match status" value="1"/>
</dbReference>
<feature type="domain" description="SLH" evidence="6">
    <location>
        <begin position="1020"/>
        <end position="1078"/>
    </location>
</feature>
<feature type="repeat" description="NHL" evidence="2">
    <location>
        <begin position="589"/>
        <end position="625"/>
    </location>
</feature>
<keyword evidence="4" id="KW-0732">Signal</keyword>
<dbReference type="InterPro" id="IPR013783">
    <property type="entry name" value="Ig-like_fold"/>
</dbReference>
<dbReference type="InterPro" id="IPR001119">
    <property type="entry name" value="SLH_dom"/>
</dbReference>
<keyword evidence="8" id="KW-1185">Reference proteome</keyword>
<dbReference type="CDD" id="cd00063">
    <property type="entry name" value="FN3"/>
    <property type="match status" value="1"/>
</dbReference>
<evidence type="ECO:0000313" key="7">
    <source>
        <dbReference type="EMBL" id="MED5017978.1"/>
    </source>
</evidence>
<organism evidence="7 8">
    <name type="scientific">Paenibacillus chibensis</name>
    <dbReference type="NCBI Taxonomy" id="59846"/>
    <lineage>
        <taxon>Bacteria</taxon>
        <taxon>Bacillati</taxon>
        <taxon>Bacillota</taxon>
        <taxon>Bacilli</taxon>
        <taxon>Bacillales</taxon>
        <taxon>Paenibacillaceae</taxon>
        <taxon>Paenibacillus</taxon>
    </lineage>
</organism>
<keyword evidence="1" id="KW-0677">Repeat</keyword>
<dbReference type="InterPro" id="IPR036116">
    <property type="entry name" value="FN3_sf"/>
</dbReference>
<dbReference type="InterPro" id="IPR001258">
    <property type="entry name" value="NHL_repeat"/>
</dbReference>
<feature type="domain" description="Fibronectin type-III" evidence="5">
    <location>
        <begin position="631"/>
        <end position="722"/>
    </location>
</feature>
<feature type="repeat" description="NHL" evidence="2">
    <location>
        <begin position="531"/>
        <end position="574"/>
    </location>
</feature>
<sequence length="1167" mass="121885">MRRSRIIIMILLLMLTASLSPVSAQSGDWIQYGKPGTVANDSVGSFHTPAGVAVDDKGNMYVADADNDRIQKLDVSTGEWSIWGKAGGGAGSELGEFNHPRGVAVDGSGNVYVADTDNHRIQMLDAAAGTWSEWKKPGGGSGNGLGEFKSPKGIAVDGNGNLYVADTDNHRIQKFDSMTHAWTDGKEGSGASGFKPGAFNFPKGVAVDRNNNLYVADSRNDRIQKWNPLTEQWEVMGTGTRGSLPGQFKNPSAIAADRDGNLFVADTDNHRIQKLDIQTGLWSGWNASGRPGSGLGELNRPTGVAVDGSGNLYVADTDNHRVQELAVANGIWTQWGCIESVAGHGLGEFTYPTGVTTDAAGNLYVADADNNRIQKLDAASGTWSEWGKEGGISGQAPGEFEYPMSVAVDVYGNLYASDKFNNRIQKLDASSGVWTVVSGGEGSGVGEFKYPAGVAVDDHGNVYAADLYNNRIQKLDVVTGQWTILGSGEGTNLGQFKFPAGVAVDGAGNVYVADTENHRVQKLDAARNAWEEIGSGPGSGPGQFNEPYNLSLDGSGNIYVADLANNRIQMLDVSKNVWIAWSAPGNAGGTGLGEFSSPTDVAIDSSGNIYVADFDNNRIQAGKKYTPAAVPPGAPTNVTAKAGDGEAVVSFTPPVNDGGSPVSGYIVITSPGGVRTGGTSSPIKVTGLANGTAYTFTVVAVNAAGESIPSSPSGEVVPLQPSSGGESPGAGTGGSGGNASPPTGTSTIDVVDASSKNGGLVSQATLRRTTDAGGRKHDELTFSAEQALLAIEHLKKAGSNTARIMVPDRLGVADELIFRLPQASAYALAANRIDVELVTSGVTLTIPGGSLVNAAGDVYFRFVPVTSASTRQEIGKQAAADGTVQKLLNPNTLSMAGMPLGIETNMKNQPVTITLPLDDPAVSNRENAKLYAFIQRGNQLQELIQGEIVSYEAAGRKGIRLMAQATGTFTPIEGQPLKQEPTVKAYMKGYADGTFRPDKGLTRAEMAMILDNLYGSDGSIQAAYTDVSAAHWASQAIAGVTGSGLMQGSSDGMFHPEQTITRAEMATIAVRLMKTASPSLGTGFKDTAGHWAEASIAQAQAAGYITGYADGTFHPDQALTRAEAATMVNRLSGRESVNVSTGKWKDVCSGHWAFNAIQAATSDPDTK</sequence>
<dbReference type="Gene3D" id="2.120.10.30">
    <property type="entry name" value="TolB, C-terminal domain"/>
    <property type="match status" value="9"/>
</dbReference>
<evidence type="ECO:0000256" key="3">
    <source>
        <dbReference type="SAM" id="MobiDB-lite"/>
    </source>
</evidence>
<feature type="signal peptide" evidence="4">
    <location>
        <begin position="1"/>
        <end position="24"/>
    </location>
</feature>
<dbReference type="InterPro" id="IPR011042">
    <property type="entry name" value="6-blade_b-propeller_TolB-like"/>
</dbReference>
<dbReference type="InterPro" id="IPR003961">
    <property type="entry name" value="FN3_dom"/>
</dbReference>
<feature type="repeat" description="NHL" evidence="2">
    <location>
        <begin position="239"/>
        <end position="278"/>
    </location>
</feature>
<feature type="repeat" description="NHL" evidence="2">
    <location>
        <begin position="343"/>
        <end position="379"/>
    </location>
</feature>
<evidence type="ECO:0000256" key="2">
    <source>
        <dbReference type="PROSITE-ProRule" id="PRU00504"/>
    </source>
</evidence>
<feature type="repeat" description="NHL" evidence="2">
    <location>
        <begin position="437"/>
        <end position="478"/>
    </location>
</feature>
<feature type="repeat" description="NHL" evidence="2">
    <location>
        <begin position="44"/>
        <end position="76"/>
    </location>
</feature>
<dbReference type="SMART" id="SM00060">
    <property type="entry name" value="FN3"/>
    <property type="match status" value="1"/>
</dbReference>
<dbReference type="PANTHER" id="PTHR24104:SF25">
    <property type="entry name" value="PROTEIN LIN-41"/>
    <property type="match status" value="1"/>
</dbReference>
<feature type="compositionally biased region" description="Gly residues" evidence="3">
    <location>
        <begin position="726"/>
        <end position="737"/>
    </location>
</feature>
<dbReference type="Pfam" id="PF00041">
    <property type="entry name" value="fn3"/>
    <property type="match status" value="1"/>
</dbReference>
<name>A0ABU6PSX0_9BACL</name>
<proteinExistence type="predicted"/>
<evidence type="ECO:0000259" key="5">
    <source>
        <dbReference type="PROSITE" id="PS50853"/>
    </source>
</evidence>
<feature type="chain" id="PRO_5047534880" evidence="4">
    <location>
        <begin position="25"/>
        <end position="1167"/>
    </location>
</feature>
<evidence type="ECO:0000313" key="8">
    <source>
        <dbReference type="Proteomes" id="UP001343257"/>
    </source>
</evidence>
<feature type="domain" description="SLH" evidence="6">
    <location>
        <begin position="1079"/>
        <end position="1142"/>
    </location>
</feature>
<dbReference type="PANTHER" id="PTHR24104">
    <property type="entry name" value="E3 UBIQUITIN-PROTEIN LIGASE NHLRC1-RELATED"/>
    <property type="match status" value="1"/>
</dbReference>
<feature type="repeat" description="NHL" evidence="2">
    <location>
        <begin position="387"/>
        <end position="430"/>
    </location>
</feature>
<evidence type="ECO:0000256" key="4">
    <source>
        <dbReference type="SAM" id="SignalP"/>
    </source>
</evidence>
<dbReference type="SUPFAM" id="SSF49265">
    <property type="entry name" value="Fibronectin type III"/>
    <property type="match status" value="1"/>
</dbReference>
<dbReference type="CDD" id="cd05819">
    <property type="entry name" value="NHL"/>
    <property type="match status" value="1"/>
</dbReference>
<feature type="region of interest" description="Disordered" evidence="3">
    <location>
        <begin position="707"/>
        <end position="752"/>
    </location>
</feature>
<dbReference type="EMBL" id="JARTLD010000029">
    <property type="protein sequence ID" value="MED5017978.1"/>
    <property type="molecule type" value="Genomic_DNA"/>
</dbReference>
<comment type="caution">
    <text evidence="7">The sequence shown here is derived from an EMBL/GenBank/DDBJ whole genome shotgun (WGS) entry which is preliminary data.</text>
</comment>
<feature type="repeat" description="NHL" evidence="2">
    <location>
        <begin position="289"/>
        <end position="328"/>
    </location>
</feature>
<feature type="repeat" description="NHL" evidence="2">
    <location>
        <begin position="490"/>
        <end position="526"/>
    </location>
</feature>
<feature type="repeat" description="NHL" evidence="2">
    <location>
        <begin position="84"/>
        <end position="127"/>
    </location>
</feature>
<feature type="compositionally biased region" description="Low complexity" evidence="3">
    <location>
        <begin position="738"/>
        <end position="747"/>
    </location>
</feature>
<evidence type="ECO:0000256" key="1">
    <source>
        <dbReference type="ARBA" id="ARBA00022737"/>
    </source>
</evidence>
<dbReference type="Proteomes" id="UP001343257">
    <property type="component" value="Unassembled WGS sequence"/>
</dbReference>
<accession>A0ABU6PSX0</accession>
<dbReference type="RefSeq" id="WP_328278010.1">
    <property type="nucleotide sequence ID" value="NZ_JARTLD010000029.1"/>
</dbReference>
<dbReference type="SUPFAM" id="SSF101898">
    <property type="entry name" value="NHL repeat"/>
    <property type="match status" value="2"/>
</dbReference>
<feature type="repeat" description="NHL" evidence="2">
    <location>
        <begin position="186"/>
        <end position="229"/>
    </location>
</feature>
<dbReference type="Pfam" id="PF01436">
    <property type="entry name" value="NHL"/>
    <property type="match status" value="10"/>
</dbReference>
<reference evidence="7 8" key="1">
    <citation type="submission" date="2023-03" db="EMBL/GenBank/DDBJ databases">
        <title>Bacillus Genome Sequencing.</title>
        <authorList>
            <person name="Dunlap C."/>
        </authorList>
    </citation>
    <scope>NUCLEOTIDE SEQUENCE [LARGE SCALE GENOMIC DNA]</scope>
    <source>
        <strain evidence="7 8">NRS-52</strain>
    </source>
</reference>
<dbReference type="PROSITE" id="PS50853">
    <property type="entry name" value="FN3"/>
    <property type="match status" value="1"/>
</dbReference>